<evidence type="ECO:0000313" key="1">
    <source>
        <dbReference type="EMBL" id="CRZ12804.1"/>
    </source>
</evidence>
<feature type="non-terminal residue" evidence="1">
    <location>
        <position position="1"/>
    </location>
</feature>
<dbReference type="AlphaFoldDB" id="A0A0H5RVP3"/>
<reference evidence="1" key="1">
    <citation type="submission" date="2015-04" db="EMBL/GenBank/DDBJ databases">
        <title>The genome sequence of the plant pathogenic Rhizarian Plasmodiophora brassicae reveals insights in its biotrophic life cycle and the origin of chitin synthesis.</title>
        <authorList>
            <person name="Schwelm A."/>
            <person name="Fogelqvist J."/>
            <person name="Knaust A."/>
            <person name="Julke S."/>
            <person name="Lilja T."/>
            <person name="Dhandapani V."/>
            <person name="Bonilla-Rosso G."/>
            <person name="Karlsson M."/>
            <person name="Shevchenko A."/>
            <person name="Choi S.R."/>
            <person name="Kim H.G."/>
            <person name="Park J.Y."/>
            <person name="Lim Y.P."/>
            <person name="Ludwig-Muller J."/>
            <person name="Dixelius C."/>
        </authorList>
    </citation>
    <scope>NUCLEOTIDE SEQUENCE</scope>
    <source>
        <tissue evidence="1">Potato root galls</tissue>
    </source>
</reference>
<dbReference type="EMBL" id="HACM01012362">
    <property type="protein sequence ID" value="CRZ12804.1"/>
    <property type="molecule type" value="Transcribed_RNA"/>
</dbReference>
<name>A0A0H5RVP3_9EUKA</name>
<proteinExistence type="predicted"/>
<accession>A0A0H5RVP3</accession>
<sequence length="111" mass="12289">LASLAPDPSTPPAFHARLVDATSRDKYAQSHCPEFLVFAFKVRCLPLGSWAHYKGIYSFQHDVYRLETKLIKANHMPCAHSTPCAHSSLIVQGSKISSASLPLSWVAKPER</sequence>
<protein>
    <submittedName>
        <fullName evidence="1">Uncharacterized protein</fullName>
    </submittedName>
</protein>
<organism evidence="1">
    <name type="scientific">Spongospora subterranea</name>
    <dbReference type="NCBI Taxonomy" id="70186"/>
    <lineage>
        <taxon>Eukaryota</taxon>
        <taxon>Sar</taxon>
        <taxon>Rhizaria</taxon>
        <taxon>Endomyxa</taxon>
        <taxon>Phytomyxea</taxon>
        <taxon>Plasmodiophorida</taxon>
        <taxon>Plasmodiophoridae</taxon>
        <taxon>Spongospora</taxon>
    </lineage>
</organism>